<keyword evidence="3" id="KW-0732">Signal</keyword>
<evidence type="ECO:0000313" key="4">
    <source>
        <dbReference type="EMBL" id="KDE73386.1"/>
    </source>
</evidence>
<feature type="compositionally biased region" description="Basic and acidic residues" evidence="2">
    <location>
        <begin position="63"/>
        <end position="107"/>
    </location>
</feature>
<evidence type="ECO:0000256" key="3">
    <source>
        <dbReference type="SAM" id="SignalP"/>
    </source>
</evidence>
<accession>A0AB73C5S3</accession>
<feature type="chain" id="PRO_5044491480" description="Stress response protein NST1" evidence="3">
    <location>
        <begin position="26"/>
        <end position="203"/>
    </location>
</feature>
<proteinExistence type="predicted"/>
<dbReference type="AlphaFoldDB" id="A0AB73C5S3"/>
<dbReference type="Proteomes" id="UP000027058">
    <property type="component" value="Unassembled WGS sequence"/>
</dbReference>
<gene>
    <name evidence="4" type="ORF">FUSO8_01700</name>
</gene>
<evidence type="ECO:0008006" key="6">
    <source>
        <dbReference type="Google" id="ProtNLM"/>
    </source>
</evidence>
<comment type="caution">
    <text evidence="4">The sequence shown here is derived from an EMBL/GenBank/DDBJ whole genome shotgun (WGS) entry which is preliminary data.</text>
</comment>
<name>A0AB73C5S3_9FUSO</name>
<feature type="signal peptide" evidence="3">
    <location>
        <begin position="1"/>
        <end position="25"/>
    </location>
</feature>
<reference evidence="4 5" key="1">
    <citation type="submission" date="2014-01" db="EMBL/GenBank/DDBJ databases">
        <title>Comparative genomics of Fusobacterium necrophorum wild isolates.</title>
        <authorList>
            <person name="Kittichotirat W."/>
            <person name="Bumgarner R.E."/>
            <person name="Lawrence P."/>
        </authorList>
    </citation>
    <scope>NUCLEOTIDE SEQUENCE [LARGE SCALE GENOMIC DNA]</scope>
    <source>
        <strain evidence="4 5">DJ-2</strain>
    </source>
</reference>
<protein>
    <recommendedName>
        <fullName evidence="6">Stress response protein NST1</fullName>
    </recommendedName>
</protein>
<evidence type="ECO:0000256" key="2">
    <source>
        <dbReference type="SAM" id="MobiDB-lite"/>
    </source>
</evidence>
<sequence length="203" mass="24731">MLIKVKKFQKFFMFIFVLCSFSTMANTIDKELMEKFREKIKIEEQKKVEELKKLEETRLEEERIKEEERQRIEREQKLKEENEKKEAMKLLKEKRREHSESLQDKVYRPGNNMDKQLAATERAFKVGEERISFTKVKEENLMNQEKALDIEKDHSSEFISEKFDKLNEKYKSSNEEVAKLLKQREEIKENLKKLEEMEKKIKQ</sequence>
<dbReference type="RefSeq" id="WP_051623385.1">
    <property type="nucleotide sequence ID" value="NZ_JAAH01000011.1"/>
</dbReference>
<keyword evidence="1" id="KW-0175">Coiled coil</keyword>
<dbReference type="EMBL" id="JAAH01000011">
    <property type="protein sequence ID" value="KDE73386.1"/>
    <property type="molecule type" value="Genomic_DNA"/>
</dbReference>
<feature type="coiled-coil region" evidence="1">
    <location>
        <begin position="163"/>
        <end position="200"/>
    </location>
</feature>
<feature type="region of interest" description="Disordered" evidence="2">
    <location>
        <begin position="63"/>
        <end position="112"/>
    </location>
</feature>
<evidence type="ECO:0000313" key="5">
    <source>
        <dbReference type="Proteomes" id="UP000027058"/>
    </source>
</evidence>
<evidence type="ECO:0000256" key="1">
    <source>
        <dbReference type="SAM" id="Coils"/>
    </source>
</evidence>
<organism evidence="4 5">
    <name type="scientific">Fusobacterium necrophorum DJ-2</name>
    <dbReference type="NCBI Taxonomy" id="1441737"/>
    <lineage>
        <taxon>Bacteria</taxon>
        <taxon>Fusobacteriati</taxon>
        <taxon>Fusobacteriota</taxon>
        <taxon>Fusobacteriia</taxon>
        <taxon>Fusobacteriales</taxon>
        <taxon>Fusobacteriaceae</taxon>
        <taxon>Fusobacterium</taxon>
    </lineage>
</organism>